<reference evidence="5 6" key="1">
    <citation type="submission" date="2010-05" db="EMBL/GenBank/DDBJ databases">
        <title>The Genome Sequence of Thecamonas trahens ATCC 50062.</title>
        <authorList>
            <consortium name="The Broad Institute Genome Sequencing Platform"/>
            <person name="Russ C."/>
            <person name="Cuomo C."/>
            <person name="Shea T."/>
            <person name="Young S.K."/>
            <person name="Zeng Q."/>
            <person name="Koehrsen M."/>
            <person name="Haas B."/>
            <person name="Borodovsky M."/>
            <person name="Guigo R."/>
            <person name="Alvarado L."/>
            <person name="Berlin A."/>
            <person name="Bochicchio J."/>
            <person name="Borenstein D."/>
            <person name="Chapman S."/>
            <person name="Chen Z."/>
            <person name="Freedman E."/>
            <person name="Gellesch M."/>
            <person name="Goldberg J."/>
            <person name="Griggs A."/>
            <person name="Gujja S."/>
            <person name="Heilman E."/>
            <person name="Heiman D."/>
            <person name="Hepburn T."/>
            <person name="Howarth C."/>
            <person name="Jen D."/>
            <person name="Larson L."/>
            <person name="Mehta T."/>
            <person name="Park D."/>
            <person name="Pearson M."/>
            <person name="Roberts A."/>
            <person name="Saif S."/>
            <person name="Shenoy N."/>
            <person name="Sisk P."/>
            <person name="Stolte C."/>
            <person name="Sykes S."/>
            <person name="Thomson T."/>
            <person name="Walk T."/>
            <person name="White J."/>
            <person name="Yandava C."/>
            <person name="Burger G."/>
            <person name="Gray M.W."/>
            <person name="Holland P.W.H."/>
            <person name="King N."/>
            <person name="Lang F.B.F."/>
            <person name="Roger A.J."/>
            <person name="Ruiz-Trillo I."/>
            <person name="Lander E."/>
            <person name="Nusbaum C."/>
        </authorList>
    </citation>
    <scope>NUCLEOTIDE SEQUENCE [LARGE SCALE GENOMIC DNA]</scope>
    <source>
        <strain evidence="5 6">ATCC 50062</strain>
    </source>
</reference>
<gene>
    <name evidence="5" type="ORF">AMSG_02961</name>
</gene>
<dbReference type="AlphaFoldDB" id="A0A0L0D2X1"/>
<feature type="compositionally biased region" description="Basic and acidic residues" evidence="3">
    <location>
        <begin position="320"/>
        <end position="354"/>
    </location>
</feature>
<proteinExistence type="predicted"/>
<evidence type="ECO:0000256" key="3">
    <source>
        <dbReference type="SAM" id="MobiDB-lite"/>
    </source>
</evidence>
<dbReference type="Proteomes" id="UP000054408">
    <property type="component" value="Unassembled WGS sequence"/>
</dbReference>
<sequence length="543" mass="57938">MGFDSLAAVEAVTPVDPQEDPILSSLPELPWAAGSSTMGGATSTSVGNNSDSDQDPNDDASLRSSNNDRFGALAVPSEFVARLLIPAHSVGSVIGRGGACINLIRETSGARVSVLKADRSSRRYGPAPEFTVVRLEGSIQCVSHAQQIITHLITELEREQDLVLAERGSESFSDDGAGSGYSDDAPQRRGGAGTSEVGEHECQLKFLVPEQCCGLIIGRGGSAIRELGETTGAPLRVIKMDPPTMYATRDMQGPEVIVSAVGTPAAVLRVLVLILFRTASALRSGVGLSRPRYRGGDRGGRAYGGDRSRSSRSSEAWGGESRRSDRRSGDRSQRDRSREADADYDHGYPARTDRGPTSAHDFGAIITETFTLPPDKVGDVIGKGGRRIQEFNRLSGATIHISQDMAPGTDEREVRIRGTAAAIERARDLIAEHFARTMMRDMDSTQDMPPVSDEASDEPTSTVTIQVPTATIGGVIGKRGVNIQYIQSAAATRIHVITEAETGVKRDPLGSVDIELTGTEHGIATATQMIFESVERTRAQQLA</sequence>
<keyword evidence="6" id="KW-1185">Reference proteome</keyword>
<dbReference type="eggNOG" id="KOG2191">
    <property type="taxonomic scope" value="Eukaryota"/>
</dbReference>
<dbReference type="STRING" id="461836.A0A0L0D2X1"/>
<dbReference type="Pfam" id="PF00013">
    <property type="entry name" value="KH_1"/>
    <property type="match status" value="4"/>
</dbReference>
<evidence type="ECO:0000259" key="4">
    <source>
        <dbReference type="SMART" id="SM00322"/>
    </source>
</evidence>
<feature type="region of interest" description="Disordered" evidence="3">
    <location>
        <begin position="287"/>
        <end position="360"/>
    </location>
</feature>
<dbReference type="InterPro" id="IPR004088">
    <property type="entry name" value="KH_dom_type_1"/>
</dbReference>
<feature type="compositionally biased region" description="Basic and acidic residues" evidence="3">
    <location>
        <begin position="294"/>
        <end position="309"/>
    </location>
</feature>
<keyword evidence="1" id="KW-0677">Repeat</keyword>
<dbReference type="PROSITE" id="PS50084">
    <property type="entry name" value="KH_TYPE_1"/>
    <property type="match status" value="4"/>
</dbReference>
<organism evidence="5 6">
    <name type="scientific">Thecamonas trahens ATCC 50062</name>
    <dbReference type="NCBI Taxonomy" id="461836"/>
    <lineage>
        <taxon>Eukaryota</taxon>
        <taxon>Apusozoa</taxon>
        <taxon>Apusomonadida</taxon>
        <taxon>Apusomonadidae</taxon>
        <taxon>Thecamonas</taxon>
    </lineage>
</organism>
<dbReference type="EMBL" id="GL349443">
    <property type="protein sequence ID" value="KNC46525.1"/>
    <property type="molecule type" value="Genomic_DNA"/>
</dbReference>
<evidence type="ECO:0000313" key="5">
    <source>
        <dbReference type="EMBL" id="KNC46525.1"/>
    </source>
</evidence>
<evidence type="ECO:0000313" key="6">
    <source>
        <dbReference type="Proteomes" id="UP000054408"/>
    </source>
</evidence>
<feature type="domain" description="K Homology" evidence="4">
    <location>
        <begin position="459"/>
        <end position="535"/>
    </location>
</feature>
<dbReference type="GeneID" id="25562605"/>
<dbReference type="OrthoDB" id="441329at2759"/>
<dbReference type="InterPro" id="IPR004087">
    <property type="entry name" value="KH_dom"/>
</dbReference>
<feature type="domain" description="K Homology" evidence="4">
    <location>
        <begin position="77"/>
        <end position="154"/>
    </location>
</feature>
<name>A0A0L0D2X1_THETB</name>
<dbReference type="SUPFAM" id="SSF54791">
    <property type="entry name" value="Eukaryotic type KH-domain (KH-domain type I)"/>
    <property type="match status" value="4"/>
</dbReference>
<dbReference type="CDD" id="cd00105">
    <property type="entry name" value="KH-I"/>
    <property type="match status" value="2"/>
</dbReference>
<feature type="domain" description="K Homology" evidence="4">
    <location>
        <begin position="200"/>
        <end position="279"/>
    </location>
</feature>
<feature type="region of interest" description="Disordered" evidence="3">
    <location>
        <begin position="1"/>
        <end position="65"/>
    </location>
</feature>
<feature type="compositionally biased region" description="Low complexity" evidence="3">
    <location>
        <begin position="32"/>
        <end position="51"/>
    </location>
</feature>
<dbReference type="CDD" id="cd22462">
    <property type="entry name" value="KH-I_HEN4_like_rpt5"/>
    <property type="match status" value="1"/>
</dbReference>
<dbReference type="Gene3D" id="3.30.1370.10">
    <property type="entry name" value="K Homology domain, type 1"/>
    <property type="match status" value="4"/>
</dbReference>
<dbReference type="RefSeq" id="XP_013760306.1">
    <property type="nucleotide sequence ID" value="XM_013904852.1"/>
</dbReference>
<dbReference type="PANTHER" id="PTHR10288">
    <property type="entry name" value="KH DOMAIN CONTAINING RNA BINDING PROTEIN"/>
    <property type="match status" value="1"/>
</dbReference>
<evidence type="ECO:0000256" key="2">
    <source>
        <dbReference type="PROSITE-ProRule" id="PRU00117"/>
    </source>
</evidence>
<feature type="region of interest" description="Disordered" evidence="3">
    <location>
        <begin position="443"/>
        <end position="462"/>
    </location>
</feature>
<protein>
    <submittedName>
        <fullName evidence="5">Far upstream element-binding protein 3</fullName>
    </submittedName>
</protein>
<feature type="compositionally biased region" description="Low complexity" evidence="3">
    <location>
        <begin position="174"/>
        <end position="184"/>
    </location>
</feature>
<dbReference type="SMART" id="SM00322">
    <property type="entry name" value="KH"/>
    <property type="match status" value="4"/>
</dbReference>
<keyword evidence="2" id="KW-0694">RNA-binding</keyword>
<feature type="domain" description="K Homology" evidence="4">
    <location>
        <begin position="364"/>
        <end position="435"/>
    </location>
</feature>
<accession>A0A0L0D2X1</accession>
<dbReference type="InterPro" id="IPR036612">
    <property type="entry name" value="KH_dom_type_1_sf"/>
</dbReference>
<feature type="region of interest" description="Disordered" evidence="3">
    <location>
        <begin position="168"/>
        <end position="195"/>
    </location>
</feature>
<dbReference type="OMA" id="HAIMLIS"/>
<evidence type="ECO:0000256" key="1">
    <source>
        <dbReference type="ARBA" id="ARBA00022737"/>
    </source>
</evidence>
<dbReference type="GO" id="GO:0003723">
    <property type="term" value="F:RNA binding"/>
    <property type="evidence" value="ECO:0007669"/>
    <property type="project" value="UniProtKB-UniRule"/>
</dbReference>